<dbReference type="EMBL" id="BAAAUD010000058">
    <property type="protein sequence ID" value="GAA2966344.1"/>
    <property type="molecule type" value="Genomic_DNA"/>
</dbReference>
<dbReference type="Gene3D" id="3.40.50.300">
    <property type="entry name" value="P-loop containing nucleotide triphosphate hydrolases"/>
    <property type="match status" value="1"/>
</dbReference>
<dbReference type="Proteomes" id="UP001500403">
    <property type="component" value="Unassembled WGS sequence"/>
</dbReference>
<comment type="caution">
    <text evidence="1">The sequence shown here is derived from an EMBL/GenBank/DDBJ whole genome shotgun (WGS) entry which is preliminary data.</text>
</comment>
<accession>A0ABN3XLH5</accession>
<dbReference type="PANTHER" id="PTHR43394">
    <property type="entry name" value="ATP-DEPENDENT PERMEASE MDL1, MITOCHONDRIAL"/>
    <property type="match status" value="1"/>
</dbReference>
<dbReference type="PANTHER" id="PTHR43394:SF1">
    <property type="entry name" value="ATP-BINDING CASSETTE SUB-FAMILY B MEMBER 10, MITOCHONDRIAL"/>
    <property type="match status" value="1"/>
</dbReference>
<evidence type="ECO:0000313" key="2">
    <source>
        <dbReference type="Proteomes" id="UP001500403"/>
    </source>
</evidence>
<name>A0ABN3XLH5_9ACTN</name>
<proteinExistence type="predicted"/>
<gene>
    <name evidence="1" type="ORF">GCM10010446_60060</name>
</gene>
<dbReference type="InterPro" id="IPR027417">
    <property type="entry name" value="P-loop_NTPase"/>
</dbReference>
<sequence>MLPARTGADEAELYGALKAVDMAAWVRGLEDGPDTEVGRGALSLTPAQGQQVALARLILADPHILVLDEAASMLDPGAARHLERSPARMLEGRTVIAVAHRPQTACDSDLIAVVEHGRTTEAGAHRRLIAADGPCAELWRSWHGGDGERSRA</sequence>
<organism evidence="1 2">
    <name type="scientific">Streptomyces enissocaesilis</name>
    <dbReference type="NCBI Taxonomy" id="332589"/>
    <lineage>
        <taxon>Bacteria</taxon>
        <taxon>Bacillati</taxon>
        <taxon>Actinomycetota</taxon>
        <taxon>Actinomycetes</taxon>
        <taxon>Kitasatosporales</taxon>
        <taxon>Streptomycetaceae</taxon>
        <taxon>Streptomyces</taxon>
        <taxon>Streptomyces rochei group</taxon>
    </lineage>
</organism>
<reference evidence="1 2" key="1">
    <citation type="journal article" date="2019" name="Int. J. Syst. Evol. Microbiol.">
        <title>The Global Catalogue of Microorganisms (GCM) 10K type strain sequencing project: providing services to taxonomists for standard genome sequencing and annotation.</title>
        <authorList>
            <consortium name="The Broad Institute Genomics Platform"/>
            <consortium name="The Broad Institute Genome Sequencing Center for Infectious Disease"/>
            <person name="Wu L."/>
            <person name="Ma J."/>
        </authorList>
    </citation>
    <scope>NUCLEOTIDE SEQUENCE [LARGE SCALE GENOMIC DNA]</scope>
    <source>
        <strain evidence="1 2">JCM 9088</strain>
    </source>
</reference>
<evidence type="ECO:0008006" key="3">
    <source>
        <dbReference type="Google" id="ProtNLM"/>
    </source>
</evidence>
<protein>
    <recommendedName>
        <fullName evidence="3">ABC transporter domain-containing protein</fullName>
    </recommendedName>
</protein>
<dbReference type="SUPFAM" id="SSF52540">
    <property type="entry name" value="P-loop containing nucleoside triphosphate hydrolases"/>
    <property type="match status" value="1"/>
</dbReference>
<dbReference type="InterPro" id="IPR039421">
    <property type="entry name" value="Type_1_exporter"/>
</dbReference>
<evidence type="ECO:0000313" key="1">
    <source>
        <dbReference type="EMBL" id="GAA2966344.1"/>
    </source>
</evidence>
<keyword evidence="2" id="KW-1185">Reference proteome</keyword>